<reference evidence="2" key="1">
    <citation type="submission" date="2022-08" db="EMBL/GenBank/DDBJ databases">
        <title>Draft genome sequencing of Roseisolibacter agri AW1220.</title>
        <authorList>
            <person name="Tobiishi Y."/>
            <person name="Tonouchi A."/>
        </authorList>
    </citation>
    <scope>NUCLEOTIDE SEQUENCE</scope>
    <source>
        <strain evidence="2">AW1220</strain>
    </source>
</reference>
<name>A0AA37Q8H5_9BACT</name>
<evidence type="ECO:0000256" key="1">
    <source>
        <dbReference type="SAM" id="MobiDB-lite"/>
    </source>
</evidence>
<feature type="region of interest" description="Disordered" evidence="1">
    <location>
        <begin position="116"/>
        <end position="144"/>
    </location>
</feature>
<organism evidence="2 3">
    <name type="scientific">Roseisolibacter agri</name>
    <dbReference type="NCBI Taxonomy" id="2014610"/>
    <lineage>
        <taxon>Bacteria</taxon>
        <taxon>Pseudomonadati</taxon>
        <taxon>Gemmatimonadota</taxon>
        <taxon>Gemmatimonadia</taxon>
        <taxon>Gemmatimonadales</taxon>
        <taxon>Gemmatimonadaceae</taxon>
        <taxon>Roseisolibacter</taxon>
    </lineage>
</organism>
<proteinExistence type="predicted"/>
<comment type="caution">
    <text evidence="2">The sequence shown here is derived from an EMBL/GenBank/DDBJ whole genome shotgun (WGS) entry which is preliminary data.</text>
</comment>
<keyword evidence="3" id="KW-1185">Reference proteome</keyword>
<dbReference type="EMBL" id="BRXS01000002">
    <property type="protein sequence ID" value="GLC24976.1"/>
    <property type="molecule type" value="Genomic_DNA"/>
</dbReference>
<gene>
    <name evidence="2" type="ORF">rosag_14890</name>
</gene>
<feature type="compositionally biased region" description="Polar residues" evidence="1">
    <location>
        <begin position="127"/>
        <end position="137"/>
    </location>
</feature>
<dbReference type="Proteomes" id="UP001161325">
    <property type="component" value="Unassembled WGS sequence"/>
</dbReference>
<evidence type="ECO:0000313" key="3">
    <source>
        <dbReference type="Proteomes" id="UP001161325"/>
    </source>
</evidence>
<protein>
    <submittedName>
        <fullName evidence="2">Uncharacterized protein</fullName>
    </submittedName>
</protein>
<sequence>MASVTATVVAWIRAERVTRLQSKASLQLERLRVEEAKRERAFTVAREESEPLAAALTAAWNDVQVLKDVAARTLSATRLDASVGEELVQTASGKSTVPVVFPVPGLATPQTIQSRTTWRDGVRKTRSSGQTTTSQAPAPSARWLKSRRHCSVSRHIRAVDCGGARSGGLGGTWRDVG</sequence>
<dbReference type="AlphaFoldDB" id="A0AA37Q8H5"/>
<accession>A0AA37Q8H5</accession>
<evidence type="ECO:0000313" key="2">
    <source>
        <dbReference type="EMBL" id="GLC24976.1"/>
    </source>
</evidence>